<sequence length="80" mass="8844">MKLSPPLRFPPVSRREALPADLSSSSHSLILVLHTFRIQPRLIDRRGCAHRYYSGGSLGQNESHSSSDRFHANSAESISG</sequence>
<feature type="region of interest" description="Disordered" evidence="1">
    <location>
        <begin position="1"/>
        <end position="21"/>
    </location>
</feature>
<gene>
    <name evidence="2" type="ORF">F2Q69_00048813</name>
</gene>
<evidence type="ECO:0000256" key="1">
    <source>
        <dbReference type="SAM" id="MobiDB-lite"/>
    </source>
</evidence>
<dbReference type="EMBL" id="QGKX02001347">
    <property type="protein sequence ID" value="KAF3525405.1"/>
    <property type="molecule type" value="Genomic_DNA"/>
</dbReference>
<feature type="region of interest" description="Disordered" evidence="1">
    <location>
        <begin position="54"/>
        <end position="80"/>
    </location>
</feature>
<accession>A0A8S9PTV2</accession>
<dbReference type="AlphaFoldDB" id="A0A8S9PTV2"/>
<name>A0A8S9PTV2_BRACR</name>
<reference evidence="2" key="1">
    <citation type="submission" date="2019-12" db="EMBL/GenBank/DDBJ databases">
        <title>Genome sequencing and annotation of Brassica cretica.</title>
        <authorList>
            <person name="Studholme D.J."/>
            <person name="Sarris P."/>
        </authorList>
    </citation>
    <scope>NUCLEOTIDE SEQUENCE</scope>
    <source>
        <strain evidence="2">PFS-109/04</strain>
        <tissue evidence="2">Leaf</tissue>
    </source>
</reference>
<protein>
    <submittedName>
        <fullName evidence="2">Uncharacterized protein</fullName>
    </submittedName>
</protein>
<evidence type="ECO:0000313" key="3">
    <source>
        <dbReference type="Proteomes" id="UP000712600"/>
    </source>
</evidence>
<comment type="caution">
    <text evidence="2">The sequence shown here is derived from an EMBL/GenBank/DDBJ whole genome shotgun (WGS) entry which is preliminary data.</text>
</comment>
<proteinExistence type="predicted"/>
<dbReference type="Proteomes" id="UP000712600">
    <property type="component" value="Unassembled WGS sequence"/>
</dbReference>
<organism evidence="2 3">
    <name type="scientific">Brassica cretica</name>
    <name type="common">Mustard</name>
    <dbReference type="NCBI Taxonomy" id="69181"/>
    <lineage>
        <taxon>Eukaryota</taxon>
        <taxon>Viridiplantae</taxon>
        <taxon>Streptophyta</taxon>
        <taxon>Embryophyta</taxon>
        <taxon>Tracheophyta</taxon>
        <taxon>Spermatophyta</taxon>
        <taxon>Magnoliopsida</taxon>
        <taxon>eudicotyledons</taxon>
        <taxon>Gunneridae</taxon>
        <taxon>Pentapetalae</taxon>
        <taxon>rosids</taxon>
        <taxon>malvids</taxon>
        <taxon>Brassicales</taxon>
        <taxon>Brassicaceae</taxon>
        <taxon>Brassiceae</taxon>
        <taxon>Brassica</taxon>
    </lineage>
</organism>
<evidence type="ECO:0000313" key="2">
    <source>
        <dbReference type="EMBL" id="KAF3525405.1"/>
    </source>
</evidence>